<evidence type="ECO:0000256" key="3">
    <source>
        <dbReference type="ARBA" id="ARBA00023128"/>
    </source>
</evidence>
<sequence>MAQLCKRIFQVPCQVFKKATTFRSLNTTKCTWDNYEGDGKTTVTILNREHRHLILFDSLTEIGFKLNNGIFAVGPVAAFPRTILQWNVPSVEHITEESLSLFVVLEPKIDIFVLGTGDKLKLPKPEVIEFLKSKKIAVEILPTEKACATFNFLNAEGRCIGGAFIPPENVNVYKADDLKLTPPDTSPTGYIM</sequence>
<dbReference type="PANTHER" id="PTHR21192:SF2">
    <property type="entry name" value="NADH DEHYDROGENASE [UBIQUINONE] 1 ALPHA SUBCOMPLEX ASSEMBLY FACTOR 3"/>
    <property type="match status" value="1"/>
</dbReference>
<dbReference type="PANTHER" id="PTHR21192">
    <property type="entry name" value="NUCLEAR PROTEIN E3-3"/>
    <property type="match status" value="1"/>
</dbReference>
<evidence type="ECO:0000256" key="4">
    <source>
        <dbReference type="ARBA" id="ARBA00049984"/>
    </source>
</evidence>
<dbReference type="CDD" id="cd05125">
    <property type="entry name" value="Mth938_2P1-like"/>
    <property type="match status" value="1"/>
</dbReference>
<dbReference type="InterPro" id="IPR034095">
    <property type="entry name" value="NDUF3"/>
</dbReference>
<dbReference type="InterPro" id="IPR036748">
    <property type="entry name" value="MTH938-like_sf"/>
</dbReference>
<dbReference type="EMBL" id="CAXIEN010000013">
    <property type="protein sequence ID" value="CAL1264411.1"/>
    <property type="molecule type" value="Genomic_DNA"/>
</dbReference>
<protein>
    <recommendedName>
        <fullName evidence="2">NADH dehydrogenase [ubiquinone] 1 alpha subcomplex assembly factor 3</fullName>
    </recommendedName>
</protein>
<keyword evidence="3" id="KW-0496">Mitochondrion</keyword>
<dbReference type="InterPro" id="IPR007523">
    <property type="entry name" value="NDUFAF3/AAMDC"/>
</dbReference>
<keyword evidence="6" id="KW-1185">Reference proteome</keyword>
<dbReference type="Pfam" id="PF04430">
    <property type="entry name" value="DUF498"/>
    <property type="match status" value="1"/>
</dbReference>
<dbReference type="Gene3D" id="3.40.1230.10">
    <property type="entry name" value="MTH938-like"/>
    <property type="match status" value="1"/>
</dbReference>
<evidence type="ECO:0000256" key="2">
    <source>
        <dbReference type="ARBA" id="ARBA00021776"/>
    </source>
</evidence>
<name>A0AAV1YZ79_9ARAC</name>
<evidence type="ECO:0000313" key="6">
    <source>
        <dbReference type="Proteomes" id="UP001497382"/>
    </source>
</evidence>
<reference evidence="5 6" key="1">
    <citation type="submission" date="2024-04" db="EMBL/GenBank/DDBJ databases">
        <authorList>
            <person name="Rising A."/>
            <person name="Reimegard J."/>
            <person name="Sonavane S."/>
            <person name="Akerstrom W."/>
            <person name="Nylinder S."/>
            <person name="Hedman E."/>
            <person name="Kallberg Y."/>
        </authorList>
    </citation>
    <scope>NUCLEOTIDE SEQUENCE [LARGE SCALE GENOMIC DNA]</scope>
</reference>
<gene>
    <name evidence="5" type="ORF">LARSCL_LOCUS2018</name>
</gene>
<organism evidence="5 6">
    <name type="scientific">Larinioides sclopetarius</name>
    <dbReference type="NCBI Taxonomy" id="280406"/>
    <lineage>
        <taxon>Eukaryota</taxon>
        <taxon>Metazoa</taxon>
        <taxon>Ecdysozoa</taxon>
        <taxon>Arthropoda</taxon>
        <taxon>Chelicerata</taxon>
        <taxon>Arachnida</taxon>
        <taxon>Araneae</taxon>
        <taxon>Araneomorphae</taxon>
        <taxon>Entelegynae</taxon>
        <taxon>Araneoidea</taxon>
        <taxon>Araneidae</taxon>
        <taxon>Larinioides</taxon>
    </lineage>
</organism>
<comment type="caution">
    <text evidence="5">The sequence shown here is derived from an EMBL/GenBank/DDBJ whole genome shotgun (WGS) entry which is preliminary data.</text>
</comment>
<accession>A0AAV1YZ79</accession>
<dbReference type="GO" id="GO:0032981">
    <property type="term" value="P:mitochondrial respiratory chain complex I assembly"/>
    <property type="evidence" value="ECO:0007669"/>
    <property type="project" value="InterPro"/>
</dbReference>
<comment type="subcellular location">
    <subcellularLocation>
        <location evidence="1">Mitochondrion</location>
    </subcellularLocation>
</comment>
<evidence type="ECO:0000256" key="1">
    <source>
        <dbReference type="ARBA" id="ARBA00004173"/>
    </source>
</evidence>
<proteinExistence type="inferred from homology"/>
<dbReference type="Proteomes" id="UP001497382">
    <property type="component" value="Unassembled WGS sequence"/>
</dbReference>
<dbReference type="GO" id="GO:0005743">
    <property type="term" value="C:mitochondrial inner membrane"/>
    <property type="evidence" value="ECO:0007669"/>
    <property type="project" value="TreeGrafter"/>
</dbReference>
<comment type="similarity">
    <text evidence="4">Belongs to the NDUFAF3 family.</text>
</comment>
<evidence type="ECO:0000313" key="5">
    <source>
        <dbReference type="EMBL" id="CAL1264411.1"/>
    </source>
</evidence>
<dbReference type="AlphaFoldDB" id="A0AAV1YZ79"/>
<dbReference type="SUPFAM" id="SSF64076">
    <property type="entry name" value="MTH938-like"/>
    <property type="match status" value="1"/>
</dbReference>